<accession>A0A5C1IA67</accession>
<dbReference type="InterPro" id="IPR011008">
    <property type="entry name" value="Dimeric_a/b-barrel"/>
</dbReference>
<protein>
    <submittedName>
        <fullName evidence="5">Lrp/AsnC family transcriptional regulator</fullName>
    </submittedName>
</protein>
<dbReference type="GO" id="GO:0043200">
    <property type="term" value="P:response to amino acid"/>
    <property type="evidence" value="ECO:0007669"/>
    <property type="project" value="TreeGrafter"/>
</dbReference>
<evidence type="ECO:0000256" key="2">
    <source>
        <dbReference type="ARBA" id="ARBA00023125"/>
    </source>
</evidence>
<dbReference type="InterPro" id="IPR019888">
    <property type="entry name" value="Tscrpt_reg_AsnC-like"/>
</dbReference>
<evidence type="ECO:0000313" key="5">
    <source>
        <dbReference type="EMBL" id="QEM14220.1"/>
    </source>
</evidence>
<dbReference type="PANTHER" id="PTHR30154:SF34">
    <property type="entry name" value="TRANSCRIPTIONAL REGULATOR AZLB"/>
    <property type="match status" value="1"/>
</dbReference>
<dbReference type="InterPro" id="IPR019885">
    <property type="entry name" value="Tscrpt_reg_HTH_AsnC-type_CS"/>
</dbReference>
<dbReference type="InterPro" id="IPR000485">
    <property type="entry name" value="AsnC-type_HTH_dom"/>
</dbReference>
<dbReference type="PROSITE" id="PS00519">
    <property type="entry name" value="HTH_ASNC_1"/>
    <property type="match status" value="1"/>
</dbReference>
<dbReference type="PROSITE" id="PS50956">
    <property type="entry name" value="HTH_ASNC_2"/>
    <property type="match status" value="1"/>
</dbReference>
<dbReference type="InterPro" id="IPR036388">
    <property type="entry name" value="WH-like_DNA-bd_sf"/>
</dbReference>
<dbReference type="Proteomes" id="UP000251402">
    <property type="component" value="Chromosome"/>
</dbReference>
<keyword evidence="3" id="KW-0804">Transcription</keyword>
<gene>
    <name evidence="5" type="ORF">DEO27_030790</name>
</gene>
<dbReference type="Pfam" id="PF01037">
    <property type="entry name" value="AsnC_trans_reg"/>
    <property type="match status" value="1"/>
</dbReference>
<dbReference type="SUPFAM" id="SSF46785">
    <property type="entry name" value="Winged helix' DNA-binding domain"/>
    <property type="match status" value="1"/>
</dbReference>
<name>A0A5C1IA67_9SPHI</name>
<dbReference type="Gene3D" id="3.30.70.920">
    <property type="match status" value="1"/>
</dbReference>
<dbReference type="InterPro" id="IPR019887">
    <property type="entry name" value="Tscrpt_reg_AsnC/Lrp_C"/>
</dbReference>
<evidence type="ECO:0000256" key="1">
    <source>
        <dbReference type="ARBA" id="ARBA00023015"/>
    </source>
</evidence>
<feature type="domain" description="HTH asnC-type" evidence="4">
    <location>
        <begin position="4"/>
        <end position="65"/>
    </location>
</feature>
<keyword evidence="6" id="KW-1185">Reference proteome</keyword>
<dbReference type="EMBL" id="CP043450">
    <property type="protein sequence ID" value="QEM14220.1"/>
    <property type="molecule type" value="Genomic_DNA"/>
</dbReference>
<dbReference type="InterPro" id="IPR036390">
    <property type="entry name" value="WH_DNA-bd_sf"/>
</dbReference>
<keyword evidence="2" id="KW-0238">DNA-binding</keyword>
<dbReference type="SMART" id="SM00344">
    <property type="entry name" value="HTH_ASNC"/>
    <property type="match status" value="1"/>
</dbReference>
<dbReference type="AlphaFoldDB" id="A0A5C1IA67"/>
<reference evidence="5" key="1">
    <citation type="submission" date="2019-08" db="EMBL/GenBank/DDBJ databases">
        <title>Comparative genome analysis confer to the adaptation heavy metal polluted environment.</title>
        <authorList>
            <person name="Li Y."/>
        </authorList>
    </citation>
    <scope>NUCLEOTIDE SEQUENCE [LARGE SCALE GENOMIC DNA]</scope>
    <source>
        <strain evidence="5">P1</strain>
    </source>
</reference>
<dbReference type="PRINTS" id="PR00033">
    <property type="entry name" value="HTHASNC"/>
</dbReference>
<proteinExistence type="predicted"/>
<dbReference type="RefSeq" id="WP_112573113.1">
    <property type="nucleotide sequence ID" value="NZ_CP043450.1"/>
</dbReference>
<dbReference type="Gene3D" id="1.10.10.10">
    <property type="entry name" value="Winged helix-like DNA-binding domain superfamily/Winged helix DNA-binding domain"/>
    <property type="match status" value="1"/>
</dbReference>
<dbReference type="SUPFAM" id="SSF54909">
    <property type="entry name" value="Dimeric alpha+beta barrel"/>
    <property type="match status" value="1"/>
</dbReference>
<evidence type="ECO:0000256" key="3">
    <source>
        <dbReference type="ARBA" id="ARBA00023163"/>
    </source>
</evidence>
<evidence type="ECO:0000259" key="4">
    <source>
        <dbReference type="PROSITE" id="PS50956"/>
    </source>
</evidence>
<keyword evidence="1" id="KW-0805">Transcription regulation</keyword>
<dbReference type="OrthoDB" id="9800326at2"/>
<dbReference type="GO" id="GO:0005829">
    <property type="term" value="C:cytosol"/>
    <property type="evidence" value="ECO:0007669"/>
    <property type="project" value="TreeGrafter"/>
</dbReference>
<dbReference type="PANTHER" id="PTHR30154">
    <property type="entry name" value="LEUCINE-RESPONSIVE REGULATORY PROTEIN"/>
    <property type="match status" value="1"/>
</dbReference>
<dbReference type="Pfam" id="PF13412">
    <property type="entry name" value="HTH_24"/>
    <property type="match status" value="1"/>
</dbReference>
<dbReference type="KEGG" id="mrub:DEO27_030790"/>
<sequence>MQPLDKLDHKILEMMQVNNTVSQRDIGEAIGLSAPAVQRRITRLRETGVIRQDISIIDPEYLGSPITIVVQVEMETDKVTIINETKERFRKTPQVQQCYYVTGEVDFMLIIMVFTMKEYEALTHELFFNNPGIKRFKSSISMDIVKYGLAFPMPK</sequence>
<dbReference type="GO" id="GO:0043565">
    <property type="term" value="F:sequence-specific DNA binding"/>
    <property type="evidence" value="ECO:0007669"/>
    <property type="project" value="InterPro"/>
</dbReference>
<organism evidence="5 6">
    <name type="scientific">Mucilaginibacter rubeus</name>
    <dbReference type="NCBI Taxonomy" id="2027860"/>
    <lineage>
        <taxon>Bacteria</taxon>
        <taxon>Pseudomonadati</taxon>
        <taxon>Bacteroidota</taxon>
        <taxon>Sphingobacteriia</taxon>
        <taxon>Sphingobacteriales</taxon>
        <taxon>Sphingobacteriaceae</taxon>
        <taxon>Mucilaginibacter</taxon>
    </lineage>
</organism>
<evidence type="ECO:0000313" key="6">
    <source>
        <dbReference type="Proteomes" id="UP000251402"/>
    </source>
</evidence>